<dbReference type="EMBL" id="JAATEJ010000039">
    <property type="protein sequence ID" value="NJP48086.1"/>
    <property type="molecule type" value="Genomic_DNA"/>
</dbReference>
<accession>A0ABX0ZZZ2</accession>
<comment type="caution">
    <text evidence="1">The sequence shown here is derived from an EMBL/GenBank/DDBJ whole genome shotgun (WGS) entry which is preliminary data.</text>
</comment>
<gene>
    <name evidence="1" type="ORF">HCN08_32490</name>
</gene>
<evidence type="ECO:0000313" key="2">
    <source>
        <dbReference type="Proteomes" id="UP000734511"/>
    </source>
</evidence>
<dbReference type="Gene3D" id="3.40.1000.10">
    <property type="entry name" value="Mog1/PsbP, alpha/beta/alpha sandwich"/>
    <property type="match status" value="1"/>
</dbReference>
<sequence>MPTTLPLPIELELPDDWRAVPPDEAGAPGVAFAAVHPGADDGFTANITVDGDIPPEDATLDDIADGSVERMREVAGSVVLTERQAAGTADVPALTQQLSFTALAGGVRHALLQTQVYLALTDAKDPHRRAVIRLALTATAAQHDEVLPDFQDVVRSVRPDTRPPRPAAGGPN</sequence>
<proteinExistence type="predicted"/>
<dbReference type="Proteomes" id="UP000734511">
    <property type="component" value="Unassembled WGS sequence"/>
</dbReference>
<reference evidence="1 2" key="1">
    <citation type="submission" date="2020-03" db="EMBL/GenBank/DDBJ databases">
        <title>WGS of actinomycetes isolated from Thailand.</title>
        <authorList>
            <person name="Thawai C."/>
        </authorList>
    </citation>
    <scope>NUCLEOTIDE SEQUENCE [LARGE SCALE GENOMIC DNA]</scope>
    <source>
        <strain evidence="1 2">PRB2-1</strain>
    </source>
</reference>
<protein>
    <submittedName>
        <fullName evidence="1">DUF1795 domain-containing protein</fullName>
    </submittedName>
</protein>
<name>A0ABX0ZZZ2_9ACTN</name>
<organism evidence="1 2">
    <name type="scientific">Actinacidiphila epipremni</name>
    <dbReference type="NCBI Taxonomy" id="2053013"/>
    <lineage>
        <taxon>Bacteria</taxon>
        <taxon>Bacillati</taxon>
        <taxon>Actinomycetota</taxon>
        <taxon>Actinomycetes</taxon>
        <taxon>Kitasatosporales</taxon>
        <taxon>Streptomycetaceae</taxon>
        <taxon>Actinacidiphila</taxon>
    </lineage>
</organism>
<keyword evidence="2" id="KW-1185">Reference proteome</keyword>
<dbReference type="RefSeq" id="WP_167986910.1">
    <property type="nucleotide sequence ID" value="NZ_JAATEJ010000039.1"/>
</dbReference>
<evidence type="ECO:0000313" key="1">
    <source>
        <dbReference type="EMBL" id="NJP48086.1"/>
    </source>
</evidence>